<dbReference type="OrthoDB" id="9804819at2"/>
<dbReference type="InterPro" id="IPR003439">
    <property type="entry name" value="ABC_transporter-like_ATP-bd"/>
</dbReference>
<evidence type="ECO:0000256" key="2">
    <source>
        <dbReference type="ARBA" id="ARBA00022448"/>
    </source>
</evidence>
<dbReference type="RefSeq" id="WP_028703397.1">
    <property type="nucleotide sequence ID" value="NZ_CP040635.1"/>
</dbReference>
<accession>A0A448NWN4</accession>
<dbReference type="Proteomes" id="UP000277858">
    <property type="component" value="Chromosome"/>
</dbReference>
<dbReference type="Gene3D" id="3.40.50.300">
    <property type="entry name" value="P-loop containing nucleotide triphosphate hydrolases"/>
    <property type="match status" value="1"/>
</dbReference>
<dbReference type="PANTHER" id="PTHR43335">
    <property type="entry name" value="ABC TRANSPORTER, ATP-BINDING PROTEIN"/>
    <property type="match status" value="1"/>
</dbReference>
<evidence type="ECO:0000256" key="1">
    <source>
        <dbReference type="ARBA" id="ARBA00005417"/>
    </source>
</evidence>
<dbReference type="PANTHER" id="PTHR43335:SF4">
    <property type="entry name" value="ABC TRANSPORTER, ATP-BINDING PROTEIN"/>
    <property type="match status" value="1"/>
</dbReference>
<keyword evidence="6" id="KW-1185">Reference proteome</keyword>
<reference evidence="5 6" key="1">
    <citation type="submission" date="2018-12" db="EMBL/GenBank/DDBJ databases">
        <authorList>
            <consortium name="Pathogen Informatics"/>
        </authorList>
    </citation>
    <scope>NUCLEOTIDE SEQUENCE [LARGE SCALE GENOMIC DNA]</scope>
    <source>
        <strain evidence="5 6">NCTC13652</strain>
    </source>
</reference>
<proteinExistence type="inferred from homology"/>
<keyword evidence="4 5" id="KW-0067">ATP-binding</keyword>
<keyword evidence="2" id="KW-0813">Transport</keyword>
<dbReference type="STRING" id="1122997.GCA_000425285_01917"/>
<protein>
    <submittedName>
        <fullName evidence="5">ABC-type transporter ATP-binding protein EcsA</fullName>
    </submittedName>
</protein>
<dbReference type="SMART" id="SM00382">
    <property type="entry name" value="AAA"/>
    <property type="match status" value="1"/>
</dbReference>
<dbReference type="PROSITE" id="PS50893">
    <property type="entry name" value="ABC_TRANSPORTER_2"/>
    <property type="match status" value="1"/>
</dbReference>
<keyword evidence="3" id="KW-0547">Nucleotide-binding</keyword>
<dbReference type="EMBL" id="LR134473">
    <property type="protein sequence ID" value="VEI02383.1"/>
    <property type="molecule type" value="Genomic_DNA"/>
</dbReference>
<evidence type="ECO:0000256" key="4">
    <source>
        <dbReference type="ARBA" id="ARBA00022840"/>
    </source>
</evidence>
<gene>
    <name evidence="5" type="primary">ecsA_1</name>
    <name evidence="5" type="ORF">NCTC13652_00557</name>
</gene>
<name>A0A448NWN4_9ACTN</name>
<dbReference type="GO" id="GO:0005524">
    <property type="term" value="F:ATP binding"/>
    <property type="evidence" value="ECO:0007669"/>
    <property type="project" value="UniProtKB-KW"/>
</dbReference>
<dbReference type="Pfam" id="PF13732">
    <property type="entry name" value="DrrA1-3_C"/>
    <property type="match status" value="1"/>
</dbReference>
<evidence type="ECO:0000256" key="3">
    <source>
        <dbReference type="ARBA" id="ARBA00022741"/>
    </source>
</evidence>
<dbReference type="Pfam" id="PF00005">
    <property type="entry name" value="ABC_tran"/>
    <property type="match status" value="1"/>
</dbReference>
<organism evidence="5 6">
    <name type="scientific">Acidipropionibacterium jensenii</name>
    <dbReference type="NCBI Taxonomy" id="1749"/>
    <lineage>
        <taxon>Bacteria</taxon>
        <taxon>Bacillati</taxon>
        <taxon>Actinomycetota</taxon>
        <taxon>Actinomycetes</taxon>
        <taxon>Propionibacteriales</taxon>
        <taxon>Propionibacteriaceae</taxon>
        <taxon>Acidipropionibacterium</taxon>
    </lineage>
</organism>
<dbReference type="GeneID" id="82885951"/>
<sequence>MTDHQRTSTAGGIEVSELTRRYGEVLAADRVSFTVPPGTMTGFVGANGAGKTTTMRMIVGVLAITSGSVSFNGHPITAADRRGIGYMPEERGLYPKQPIVDQLVYLARIRGVSAQAAQQQTMSYLERFGLADRAKDKVETLSLGNQQRVQVTAALLGSPVALILDEPFSGLDPMAVDAMAEVLREASSSGVPVLFSSHQLDLVERLCDRLVILSGGRVVAQGSTDELRGSGPRRHRLCADTDLGWLRSARGVDVVDLGGTTAVLEFTEPGADQAVLAEALRRGEVTEFSRIVPTLSEIYREAAAS</sequence>
<dbReference type="InterPro" id="IPR027417">
    <property type="entry name" value="P-loop_NTPase"/>
</dbReference>
<dbReference type="AlphaFoldDB" id="A0A448NWN4"/>
<evidence type="ECO:0000313" key="6">
    <source>
        <dbReference type="Proteomes" id="UP000277858"/>
    </source>
</evidence>
<evidence type="ECO:0000313" key="5">
    <source>
        <dbReference type="EMBL" id="VEI02383.1"/>
    </source>
</evidence>
<dbReference type="InterPro" id="IPR025302">
    <property type="entry name" value="DrrA1/2-like_C"/>
</dbReference>
<dbReference type="InterPro" id="IPR003593">
    <property type="entry name" value="AAA+_ATPase"/>
</dbReference>
<dbReference type="GO" id="GO:0016887">
    <property type="term" value="F:ATP hydrolysis activity"/>
    <property type="evidence" value="ECO:0007669"/>
    <property type="project" value="InterPro"/>
</dbReference>
<comment type="similarity">
    <text evidence="1">Belongs to the ABC transporter superfamily.</text>
</comment>
<dbReference type="SUPFAM" id="SSF52540">
    <property type="entry name" value="P-loop containing nucleoside triphosphate hydrolases"/>
    <property type="match status" value="1"/>
</dbReference>